<evidence type="ECO:0000256" key="18">
    <source>
        <dbReference type="ARBA" id="ARBA00033267"/>
    </source>
</evidence>
<evidence type="ECO:0000256" key="9">
    <source>
        <dbReference type="ARBA" id="ARBA00022612"/>
    </source>
</evidence>
<evidence type="ECO:0000256" key="7">
    <source>
        <dbReference type="ARBA" id="ARBA00022511"/>
    </source>
</evidence>
<keyword evidence="8" id="KW-0945">Host-virus interaction</keyword>
<keyword evidence="12" id="KW-0946">Virion</keyword>
<reference evidence="19 20" key="1">
    <citation type="journal article" date="2017" name="Emerg. Infect. Dis.">
        <title>Genetically Diverse Filoviruses in Rousettus and Eonycteris spp. Bats, China, 2009 and 2015.</title>
        <authorList>
            <person name="Yang X.L."/>
            <person name="Zhang Y.Z."/>
            <person name="Jiang R.D."/>
            <person name="Guo H."/>
            <person name="Zhang W."/>
            <person name="Li B."/>
            <person name="Wang N."/>
            <person name="Wang L."/>
            <person name="Waruhiu C."/>
            <person name="Zhou J.H."/>
            <person name="Li S.Y."/>
            <person name="Daszak P."/>
            <person name="Wang L.F."/>
            <person name="Shi Z.L."/>
        </authorList>
    </citation>
    <scope>NUCLEOTIDE SEQUENCE [LARGE SCALE GENOMIC DNA]</scope>
    <source>
        <strain evidence="19">Rousettus-wt/CHN/2015/Sharen-Bat9447-1</strain>
    </source>
</reference>
<evidence type="ECO:0000313" key="20">
    <source>
        <dbReference type="Proteomes" id="UP000501328"/>
    </source>
</evidence>
<keyword evidence="16" id="KW-0899">Viral immunoevasion</keyword>
<protein>
    <recommendedName>
        <fullName evidence="5">Matrix protein VP40</fullName>
    </recommendedName>
    <alternativeName>
        <fullName evidence="18">Membrane-associated protein VP40</fullName>
    </alternativeName>
</protein>
<gene>
    <name evidence="19" type="primary">VP40</name>
</gene>
<dbReference type="Proteomes" id="UP000501328">
    <property type="component" value="Segment"/>
</dbReference>
<keyword evidence="14" id="KW-1039">Host endosome</keyword>
<dbReference type="GO" id="GO:0044185">
    <property type="term" value="C:host cell late endosome membrane"/>
    <property type="evidence" value="ECO:0007669"/>
    <property type="project" value="UniProtKB-SubCell"/>
</dbReference>
<dbReference type="SUPFAM" id="SSF50012">
    <property type="entry name" value="EV matrix protein"/>
    <property type="match status" value="1"/>
</dbReference>
<evidence type="ECO:0000256" key="5">
    <source>
        <dbReference type="ARBA" id="ARBA00017011"/>
    </source>
</evidence>
<accession>A0A3Q8U6Q5</accession>
<organism evidence="19 20">
    <name type="scientific">Dianlovirus menglaense</name>
    <dbReference type="NCBI Taxonomy" id="3052181"/>
    <lineage>
        <taxon>Viruses</taxon>
        <taxon>Riboviria</taxon>
        <taxon>Orthornavirae</taxon>
        <taxon>Negarnaviricota</taxon>
        <taxon>Haploviricotina</taxon>
        <taxon>Monjiviricetes</taxon>
        <taxon>Mononegavirales</taxon>
        <taxon>Filoviridae</taxon>
        <taxon>Dianlovirus</taxon>
    </lineage>
</organism>
<comment type="similarity">
    <text evidence="4">Belongs to the filoviridae matrix protein VP40 family.</text>
</comment>
<name>A0A3Q8U6Q5_9MONO</name>
<dbReference type="InterPro" id="IPR043079">
    <property type="entry name" value="EV_matrix_protein_N"/>
</dbReference>
<evidence type="ECO:0000256" key="4">
    <source>
        <dbReference type="ARBA" id="ARBA00005258"/>
    </source>
</evidence>
<dbReference type="GO" id="GO:0020002">
    <property type="term" value="C:host cell plasma membrane"/>
    <property type="evidence" value="ECO:0007669"/>
    <property type="project" value="UniProtKB-SubCell"/>
</dbReference>
<evidence type="ECO:0000256" key="13">
    <source>
        <dbReference type="ARBA" id="ARBA00022870"/>
    </source>
</evidence>
<evidence type="ECO:0000256" key="16">
    <source>
        <dbReference type="ARBA" id="ARBA00023280"/>
    </source>
</evidence>
<evidence type="ECO:0000256" key="8">
    <source>
        <dbReference type="ARBA" id="ARBA00022581"/>
    </source>
</evidence>
<dbReference type="GO" id="GO:0055036">
    <property type="term" value="C:virion membrane"/>
    <property type="evidence" value="ECO:0007669"/>
    <property type="project" value="UniProtKB-SubCell"/>
</dbReference>
<keyword evidence="6" id="KW-1187">Viral budding via the host ESCRT complexes</keyword>
<dbReference type="GeneID" id="65102438"/>
<dbReference type="Gene3D" id="2.70.20.20">
    <property type="entry name" value="Matrix protein VP40, N-terminal domain"/>
    <property type="match status" value="1"/>
</dbReference>
<dbReference type="KEGG" id="vg:65102438"/>
<keyword evidence="15" id="KW-0472">Membrane</keyword>
<dbReference type="Pfam" id="PF07447">
    <property type="entry name" value="Matrix_Filo"/>
    <property type="match status" value="1"/>
</dbReference>
<dbReference type="GO" id="GO:0039660">
    <property type="term" value="F:structural constituent of virion"/>
    <property type="evidence" value="ECO:0007669"/>
    <property type="project" value="UniProtKB-KW"/>
</dbReference>
<keyword evidence="13" id="KW-1043">Host membrane</keyword>
<keyword evidence="20" id="KW-1185">Reference proteome</keyword>
<dbReference type="GO" id="GO:0052170">
    <property type="term" value="P:symbiont-mediated suppression of host innate immune response"/>
    <property type="evidence" value="ECO:0007669"/>
    <property type="project" value="UniProtKB-KW"/>
</dbReference>
<evidence type="ECO:0000313" key="19">
    <source>
        <dbReference type="EMBL" id="AZL87825.1"/>
    </source>
</evidence>
<dbReference type="GO" id="GO:0039702">
    <property type="term" value="P:viral budding via host ESCRT complex"/>
    <property type="evidence" value="ECO:0007669"/>
    <property type="project" value="UniProtKB-KW"/>
</dbReference>
<evidence type="ECO:0000256" key="3">
    <source>
        <dbReference type="ARBA" id="ARBA00004650"/>
    </source>
</evidence>
<evidence type="ECO:0000256" key="10">
    <source>
        <dbReference type="ARBA" id="ARBA00022632"/>
    </source>
</evidence>
<comment type="subcellular location">
    <subcellularLocation>
        <location evidence="2">Host cell membrane</location>
        <topology evidence="2">Peripheral membrane protein</topology>
        <orientation evidence="2">Cytoplasmic side</orientation>
    </subcellularLocation>
    <subcellularLocation>
        <location evidence="1">Host late endosome membrane</location>
        <topology evidence="1">Peripheral membrane protein</topology>
    </subcellularLocation>
    <subcellularLocation>
        <location evidence="3">Virion membrane</location>
        <topology evidence="3">Peripheral membrane protein</topology>
    </subcellularLocation>
</comment>
<evidence type="ECO:0000256" key="6">
    <source>
        <dbReference type="ARBA" id="ARBA00022462"/>
    </source>
</evidence>
<dbReference type="RefSeq" id="YP_010087185.1">
    <property type="nucleotide sequence ID" value="NC_055510.1"/>
</dbReference>
<keyword evidence="17" id="KW-0468">Viral matrix protein</keyword>
<keyword evidence="10" id="KW-1090">Inhibition of host innate immune response by virus</keyword>
<dbReference type="InterPro" id="IPR038057">
    <property type="entry name" value="EV_matrix_sf"/>
</dbReference>
<keyword evidence="11" id="KW-1198">Viral budding</keyword>
<evidence type="ECO:0000256" key="11">
    <source>
        <dbReference type="ARBA" id="ARBA00022637"/>
    </source>
</evidence>
<evidence type="ECO:0000256" key="1">
    <source>
        <dbReference type="ARBA" id="ARBA00004261"/>
    </source>
</evidence>
<evidence type="ECO:0000256" key="15">
    <source>
        <dbReference type="ARBA" id="ARBA00023136"/>
    </source>
</evidence>
<evidence type="ECO:0000256" key="14">
    <source>
        <dbReference type="ARBA" id="ARBA00023046"/>
    </source>
</evidence>
<proteinExistence type="inferred from homology"/>
<evidence type="ECO:0000256" key="12">
    <source>
        <dbReference type="ARBA" id="ARBA00022844"/>
    </source>
</evidence>
<evidence type="ECO:0000256" key="17">
    <source>
        <dbReference type="ARBA" id="ARBA00023311"/>
    </source>
</evidence>
<sequence>MASSQGSSSYNQFLSPPPYPIDQSFGHYQLEAESQPNQIMPYYVGDIDFAEQHKTDVIHAFLLEATIDLIGPTEKGRKAVPAWLPLGIISNYEYPLAQTVALLLTGSYTITSFSERGQKFVRVNRNGFGISSHPLQIIRNGNQAFPQAMVIPRNFLNGNFTFQLSNIAVNIQRLPDDAWRPSKDKVVGTSMHPAIVVNPYLPPIVLPPVKKHAQKQAKTPQAGSLLAISNLLHQLIVKKVPEKVGLFKIELPSNIFSQREGMLRRGAAIAPTVYFQAPENMPLGGFNNRQVVMAYANPSLQTTM</sequence>
<keyword evidence="7" id="KW-1032">Host cell membrane</keyword>
<keyword evidence="9" id="KW-1188">Viral release from host cell</keyword>
<dbReference type="EMBL" id="KX371887">
    <property type="protein sequence ID" value="AZL87825.1"/>
    <property type="molecule type" value="Viral_cRNA"/>
</dbReference>
<evidence type="ECO:0000256" key="2">
    <source>
        <dbReference type="ARBA" id="ARBA00004501"/>
    </source>
</evidence>
<dbReference type="InterPro" id="IPR008986">
    <property type="entry name" value="EV_matrix"/>
</dbReference>